<evidence type="ECO:0000256" key="12">
    <source>
        <dbReference type="RuleBase" id="RU361119"/>
    </source>
</evidence>
<dbReference type="OrthoDB" id="2121828at2759"/>
<comment type="subcellular location">
    <subcellularLocation>
        <location evidence="2 12">Secreted</location>
        <location evidence="2 12">Extracellular space</location>
        <location evidence="2 12">Apoplast</location>
    </subcellularLocation>
</comment>
<keyword evidence="11 12" id="KW-0439">Lignin degradation</keyword>
<dbReference type="InterPro" id="IPR017761">
    <property type="entry name" value="Laccase"/>
</dbReference>
<dbReference type="EMBL" id="JACGCM010001144">
    <property type="protein sequence ID" value="KAF6161001.1"/>
    <property type="molecule type" value="Genomic_DNA"/>
</dbReference>
<keyword evidence="6 12" id="KW-0964">Secreted</keyword>
<reference evidence="16 17" key="1">
    <citation type="journal article" date="2020" name="IScience">
        <title>Genome Sequencing of the Endangered Kingdonia uniflora (Circaeasteraceae, Ranunculales) Reveals Potential Mechanisms of Evolutionary Specialization.</title>
        <authorList>
            <person name="Sun Y."/>
            <person name="Deng T."/>
            <person name="Zhang A."/>
            <person name="Moore M.J."/>
            <person name="Landis J.B."/>
            <person name="Lin N."/>
            <person name="Zhang H."/>
            <person name="Zhang X."/>
            <person name="Huang J."/>
            <person name="Zhang X."/>
            <person name="Sun H."/>
            <person name="Wang H."/>
        </authorList>
    </citation>
    <scope>NUCLEOTIDE SEQUENCE [LARGE SCALE GENOMIC DNA]</scope>
    <source>
        <strain evidence="16">TB1705</strain>
        <tissue evidence="16">Leaf</tissue>
    </source>
</reference>
<evidence type="ECO:0000256" key="11">
    <source>
        <dbReference type="ARBA" id="ARBA00023185"/>
    </source>
</evidence>
<dbReference type="InterPro" id="IPR011707">
    <property type="entry name" value="Cu-oxidase-like_N"/>
</dbReference>
<sequence length="602" mass="67328">MARTIFMLSGIIIFFASIASAAVVEHTLVVNIASDYYFSFACYISQCHYRNRQYPNFISFQSQVENLTVRKLCDEQVIVAVNGSMPGPTLRLSEGDTLIVHVHNHSPYNMTIHWHGVFQLQSAWSDGPAYMTQCPILPGNSYTYNFTITTQEGTLWWHAHVSWLRATVYGALIIRPRPPRAYPFPKPHKEIPIILGEWFDGNVVDLENNALASGTGVPESSAYTINGRAGDLYPCSNESKHTFKFDVEQGKTYLLRIINAALNNQLFFKIARHNMTVVNIDAAYTNSYNTDMVVLAPGQTTDVLFTANQPKRDYYMAARPYASAPNVSFDNTTTRGIIHYRGANSSVPEMPVLPAFDDNLAAHKFYGDLTSLLSSPHWVNCPRTIDEHLFITIGLGLSECGGNSTCNNPFGSQFRFSANMNNLSFVLPSTLSMLEAFYSGVQGIYTEDFPSRPPLEFNYTDRSLAGSVPLMFTPKGTHVKRLRYNATVQIVMQNTALLTIENHPIHFHGHNFYVIGHGFGNYNETRDPKNFNLVNPQERNTIAVPVGGWAAIRFRANNPGVWFFHCHLDAHLPWGLGTAFVVENGPTPETSLPPPPPDLPRC</sequence>
<dbReference type="InterPro" id="IPR034289">
    <property type="entry name" value="CuRO_3_LCC"/>
</dbReference>
<comment type="similarity">
    <text evidence="3 12">Belongs to the multicopper oxidase family.</text>
</comment>
<dbReference type="Pfam" id="PF07732">
    <property type="entry name" value="Cu-oxidase_3"/>
    <property type="match status" value="1"/>
</dbReference>
<organism evidence="16 17">
    <name type="scientific">Kingdonia uniflora</name>
    <dbReference type="NCBI Taxonomy" id="39325"/>
    <lineage>
        <taxon>Eukaryota</taxon>
        <taxon>Viridiplantae</taxon>
        <taxon>Streptophyta</taxon>
        <taxon>Embryophyta</taxon>
        <taxon>Tracheophyta</taxon>
        <taxon>Spermatophyta</taxon>
        <taxon>Magnoliopsida</taxon>
        <taxon>Ranunculales</taxon>
        <taxon>Circaeasteraceae</taxon>
        <taxon>Kingdonia</taxon>
    </lineage>
</organism>
<dbReference type="InterPro" id="IPR002355">
    <property type="entry name" value="Cu_oxidase_Cu_BS"/>
</dbReference>
<evidence type="ECO:0000259" key="15">
    <source>
        <dbReference type="Pfam" id="PF07732"/>
    </source>
</evidence>
<dbReference type="Gene3D" id="2.60.40.420">
    <property type="entry name" value="Cupredoxins - blue copper proteins"/>
    <property type="match status" value="3"/>
</dbReference>
<dbReference type="GO" id="GO:0005507">
    <property type="term" value="F:copper ion binding"/>
    <property type="evidence" value="ECO:0007669"/>
    <property type="project" value="InterPro"/>
</dbReference>
<feature type="signal peptide" evidence="12">
    <location>
        <begin position="1"/>
        <end position="21"/>
    </location>
</feature>
<evidence type="ECO:0000256" key="1">
    <source>
        <dbReference type="ARBA" id="ARBA00000349"/>
    </source>
</evidence>
<dbReference type="CDD" id="cd13897">
    <property type="entry name" value="CuRO_3_LCC_plant"/>
    <property type="match status" value="1"/>
</dbReference>
<evidence type="ECO:0000256" key="5">
    <source>
        <dbReference type="ARBA" id="ARBA00022523"/>
    </source>
</evidence>
<evidence type="ECO:0000256" key="2">
    <source>
        <dbReference type="ARBA" id="ARBA00004271"/>
    </source>
</evidence>
<dbReference type="GO" id="GO:0048046">
    <property type="term" value="C:apoplast"/>
    <property type="evidence" value="ECO:0007669"/>
    <property type="project" value="UniProtKB-SubCell"/>
</dbReference>
<dbReference type="SUPFAM" id="SSF49503">
    <property type="entry name" value="Cupredoxins"/>
    <property type="match status" value="3"/>
</dbReference>
<keyword evidence="9 12" id="KW-0560">Oxidoreductase</keyword>
<feature type="chain" id="PRO_5029949178" description="Laccase" evidence="12">
    <location>
        <begin position="22"/>
        <end position="602"/>
    </location>
</feature>
<protein>
    <recommendedName>
        <fullName evidence="4 12">Laccase</fullName>
        <ecNumber evidence="4 12">1.10.3.2</ecNumber>
    </recommendedName>
    <alternativeName>
        <fullName evidence="12">Benzenediol:oxygen oxidoreductase</fullName>
    </alternativeName>
    <alternativeName>
        <fullName evidence="12">Diphenol oxidase</fullName>
    </alternativeName>
    <alternativeName>
        <fullName evidence="12">Urishiol oxidase</fullName>
    </alternativeName>
</protein>
<evidence type="ECO:0000313" key="17">
    <source>
        <dbReference type="Proteomes" id="UP000541444"/>
    </source>
</evidence>
<dbReference type="InterPro" id="IPR034285">
    <property type="entry name" value="CuRO_2_LCC"/>
</dbReference>
<dbReference type="CDD" id="cd13875">
    <property type="entry name" value="CuRO_2_LCC_plant"/>
    <property type="match status" value="1"/>
</dbReference>
<comment type="cofactor">
    <cofactor evidence="12">
        <name>Cu cation</name>
        <dbReference type="ChEBI" id="CHEBI:23378"/>
    </cofactor>
    <text evidence="12">Binds 4 Cu cations per monomer.</text>
</comment>
<evidence type="ECO:0000313" key="16">
    <source>
        <dbReference type="EMBL" id="KAF6161001.1"/>
    </source>
</evidence>
<feature type="domain" description="Plastocyanin-like" evidence="13">
    <location>
        <begin position="190"/>
        <end position="343"/>
    </location>
</feature>
<accession>A0A7J7N1D1</accession>
<gene>
    <name evidence="16" type="ORF">GIB67_007642</name>
</gene>
<keyword evidence="17" id="KW-1185">Reference proteome</keyword>
<dbReference type="InterPro" id="IPR034288">
    <property type="entry name" value="CuRO_1_LCC"/>
</dbReference>
<dbReference type="Proteomes" id="UP000541444">
    <property type="component" value="Unassembled WGS sequence"/>
</dbReference>
<evidence type="ECO:0000256" key="10">
    <source>
        <dbReference type="ARBA" id="ARBA00023008"/>
    </source>
</evidence>
<evidence type="ECO:0000256" key="7">
    <source>
        <dbReference type="ARBA" id="ARBA00022723"/>
    </source>
</evidence>
<dbReference type="PROSITE" id="PS00079">
    <property type="entry name" value="MULTICOPPER_OXIDASE1"/>
    <property type="match status" value="1"/>
</dbReference>
<evidence type="ECO:0000256" key="8">
    <source>
        <dbReference type="ARBA" id="ARBA00022737"/>
    </source>
</evidence>
<keyword evidence="7 12" id="KW-0479">Metal-binding</keyword>
<dbReference type="AlphaFoldDB" id="A0A7J7N1D1"/>
<evidence type="ECO:0000256" key="3">
    <source>
        <dbReference type="ARBA" id="ARBA00010609"/>
    </source>
</evidence>
<dbReference type="NCBIfam" id="TIGR03389">
    <property type="entry name" value="laccase"/>
    <property type="match status" value="1"/>
</dbReference>
<evidence type="ECO:0000256" key="9">
    <source>
        <dbReference type="ARBA" id="ARBA00023002"/>
    </source>
</evidence>
<keyword evidence="10 12" id="KW-0186">Copper</keyword>
<dbReference type="InterPro" id="IPR033138">
    <property type="entry name" value="Cu_oxidase_CS"/>
</dbReference>
<keyword evidence="8 12" id="KW-0677">Repeat</keyword>
<evidence type="ECO:0000256" key="4">
    <source>
        <dbReference type="ARBA" id="ARBA00012297"/>
    </source>
</evidence>
<comment type="catalytic activity">
    <reaction evidence="1 12">
        <text>4 hydroquinone + O2 = 4 benzosemiquinone + 2 H2O</text>
        <dbReference type="Rhea" id="RHEA:11276"/>
        <dbReference type="ChEBI" id="CHEBI:15377"/>
        <dbReference type="ChEBI" id="CHEBI:15379"/>
        <dbReference type="ChEBI" id="CHEBI:17594"/>
        <dbReference type="ChEBI" id="CHEBI:17977"/>
        <dbReference type="EC" id="1.10.3.2"/>
    </reaction>
</comment>
<evidence type="ECO:0000259" key="14">
    <source>
        <dbReference type="Pfam" id="PF07731"/>
    </source>
</evidence>
<dbReference type="Pfam" id="PF07731">
    <property type="entry name" value="Cu-oxidase_2"/>
    <property type="match status" value="1"/>
</dbReference>
<evidence type="ECO:0000259" key="13">
    <source>
        <dbReference type="Pfam" id="PF00394"/>
    </source>
</evidence>
<feature type="domain" description="Plastocyanin-like" evidence="14">
    <location>
        <begin position="449"/>
        <end position="585"/>
    </location>
</feature>
<dbReference type="Pfam" id="PF00394">
    <property type="entry name" value="Cu-oxidase"/>
    <property type="match status" value="1"/>
</dbReference>
<proteinExistence type="inferred from homology"/>
<feature type="domain" description="Plastocyanin-like" evidence="15">
    <location>
        <begin position="64"/>
        <end position="177"/>
    </location>
</feature>
<dbReference type="InterPro" id="IPR008972">
    <property type="entry name" value="Cupredoxin"/>
</dbReference>
<keyword evidence="5 12" id="KW-0052">Apoplast</keyword>
<dbReference type="PROSITE" id="PS00080">
    <property type="entry name" value="MULTICOPPER_OXIDASE2"/>
    <property type="match status" value="1"/>
</dbReference>
<dbReference type="InterPro" id="IPR011706">
    <property type="entry name" value="Cu-oxidase_C"/>
</dbReference>
<dbReference type="InterPro" id="IPR001117">
    <property type="entry name" value="Cu-oxidase_2nd"/>
</dbReference>
<dbReference type="GO" id="GO:0052716">
    <property type="term" value="F:hydroquinone:oxygen oxidoreductase activity"/>
    <property type="evidence" value="ECO:0007669"/>
    <property type="project" value="UniProtKB-EC"/>
</dbReference>
<comment type="function">
    <text evidence="12">Lignin degradation and detoxification of lignin-derived products.</text>
</comment>
<dbReference type="PANTHER" id="PTHR11709">
    <property type="entry name" value="MULTI-COPPER OXIDASE"/>
    <property type="match status" value="1"/>
</dbReference>
<dbReference type="InterPro" id="IPR045087">
    <property type="entry name" value="Cu-oxidase_fam"/>
</dbReference>
<evidence type="ECO:0000256" key="6">
    <source>
        <dbReference type="ARBA" id="ARBA00022525"/>
    </source>
</evidence>
<dbReference type="CDD" id="cd13849">
    <property type="entry name" value="CuRO_1_LCC_plant"/>
    <property type="match status" value="1"/>
</dbReference>
<dbReference type="EC" id="1.10.3.2" evidence="4 12"/>
<name>A0A7J7N1D1_9MAGN</name>
<keyword evidence="12" id="KW-0732">Signal</keyword>
<dbReference type="PANTHER" id="PTHR11709:SF9">
    <property type="entry name" value="LACCASE-7"/>
    <property type="match status" value="1"/>
</dbReference>
<dbReference type="GO" id="GO:0046274">
    <property type="term" value="P:lignin catabolic process"/>
    <property type="evidence" value="ECO:0007669"/>
    <property type="project" value="UniProtKB-KW"/>
</dbReference>
<comment type="caution">
    <text evidence="16">The sequence shown here is derived from an EMBL/GenBank/DDBJ whole genome shotgun (WGS) entry which is preliminary data.</text>
</comment>